<dbReference type="OrthoDB" id="2785713at2759"/>
<comment type="caution">
    <text evidence="1">The sequence shown here is derived from an EMBL/GenBank/DDBJ whole genome shotgun (WGS) entry which is preliminary data.</text>
</comment>
<sequence length="629" mass="69841">MSVPALESIYRARKDPKMLNCDHFCEEVGPDQACQRQPDPDGAPPANAIFTHDPRLSNKGPCQPNLSLNLQLAHHLPPQPELPHISTPPAPTGIVNVIYLLHATPRTTTLKMPVSSESTLSVPFHPPAPVPLTLSAARAERPRNVDRVFSFGPLELLALNRDVLKTISDFCPPGDALQLAMTCKDAYELAMPRVLADVSIGDPCFDDGPDRLYKFCRFMLANPPRRIRHLRALRLLEGAFARVHIVHGRERLDADFSSAEVLAELLRQADNLRVIHIRDAEPLFQFNPAVYEALAQLSSLKELSLYYIGNSTLKAISQLRSTPALIENGLWKDGPRPQGDITPFSNFVDSVKHLKLWECGCMLESIVDRHVWPNLHTLDIGGRIAKLSELAHAFPNLRRLTFYLEFSVKQETGPAACWPELDYLETSAPIPSFPSPARRLQLQYPIGATPGSHNSSDLKTLPLMEHANPVVLSITVSEAVPLTMLERMKGAMPSLRYLELVYTDACGRTGVRWPAFQEWVGRNLYILRTTAIVGLCIGYTGADDSASDPEMRAARYLSLARTLTRNIKSLQYVGVGLQDDTGGMYALDCTWYRVASRPADMDVVPVLETLPAVEGERVREALQLTPRPT</sequence>
<keyword evidence="2" id="KW-1185">Reference proteome</keyword>
<evidence type="ECO:0008006" key="3">
    <source>
        <dbReference type="Google" id="ProtNLM"/>
    </source>
</evidence>
<dbReference type="Proteomes" id="UP000184267">
    <property type="component" value="Unassembled WGS sequence"/>
</dbReference>
<dbReference type="EMBL" id="MNAD01000630">
    <property type="protein sequence ID" value="OJT11501.1"/>
    <property type="molecule type" value="Genomic_DNA"/>
</dbReference>
<dbReference type="STRING" id="154538.A0A1M2VV69"/>
<dbReference type="InterPro" id="IPR032675">
    <property type="entry name" value="LRR_dom_sf"/>
</dbReference>
<proteinExistence type="predicted"/>
<accession>A0A1M2VV69</accession>
<dbReference type="OMA" id="NLWQCAC"/>
<dbReference type="SUPFAM" id="SSF52047">
    <property type="entry name" value="RNI-like"/>
    <property type="match status" value="1"/>
</dbReference>
<dbReference type="AlphaFoldDB" id="A0A1M2VV69"/>
<reference evidence="1 2" key="1">
    <citation type="submission" date="2016-10" db="EMBL/GenBank/DDBJ databases">
        <title>Genome sequence of the basidiomycete white-rot fungus Trametes pubescens.</title>
        <authorList>
            <person name="Makela M.R."/>
            <person name="Granchi Z."/>
            <person name="Peng M."/>
            <person name="De Vries R.P."/>
            <person name="Grigoriev I."/>
            <person name="Riley R."/>
            <person name="Hilden K."/>
        </authorList>
    </citation>
    <scope>NUCLEOTIDE SEQUENCE [LARGE SCALE GENOMIC DNA]</scope>
    <source>
        <strain evidence="1 2">FBCC735</strain>
    </source>
</reference>
<name>A0A1M2VV69_TRAPU</name>
<gene>
    <name evidence="1" type="ORF">TRAPUB_11973</name>
</gene>
<organism evidence="1 2">
    <name type="scientific">Trametes pubescens</name>
    <name type="common">White-rot fungus</name>
    <dbReference type="NCBI Taxonomy" id="154538"/>
    <lineage>
        <taxon>Eukaryota</taxon>
        <taxon>Fungi</taxon>
        <taxon>Dikarya</taxon>
        <taxon>Basidiomycota</taxon>
        <taxon>Agaricomycotina</taxon>
        <taxon>Agaricomycetes</taxon>
        <taxon>Polyporales</taxon>
        <taxon>Polyporaceae</taxon>
        <taxon>Trametes</taxon>
    </lineage>
</organism>
<evidence type="ECO:0000313" key="2">
    <source>
        <dbReference type="Proteomes" id="UP000184267"/>
    </source>
</evidence>
<dbReference type="Gene3D" id="3.80.10.10">
    <property type="entry name" value="Ribonuclease Inhibitor"/>
    <property type="match status" value="1"/>
</dbReference>
<evidence type="ECO:0000313" key="1">
    <source>
        <dbReference type="EMBL" id="OJT11501.1"/>
    </source>
</evidence>
<protein>
    <recommendedName>
        <fullName evidence="3">F-box domain-containing protein</fullName>
    </recommendedName>
</protein>